<dbReference type="PROSITE" id="PS51257">
    <property type="entry name" value="PROKAR_LIPOPROTEIN"/>
    <property type="match status" value="1"/>
</dbReference>
<protein>
    <submittedName>
        <fullName evidence="2">Uncharacterized protein</fullName>
    </submittedName>
</protein>
<dbReference type="EMBL" id="BAAAFZ010000021">
    <property type="protein sequence ID" value="GAA0580700.1"/>
    <property type="molecule type" value="Genomic_DNA"/>
</dbReference>
<feature type="signal peptide" evidence="1">
    <location>
        <begin position="1"/>
        <end position="19"/>
    </location>
</feature>
<organism evidence="2 3">
    <name type="scientific">Craurococcus roseus</name>
    <dbReference type="NCBI Taxonomy" id="77585"/>
    <lineage>
        <taxon>Bacteria</taxon>
        <taxon>Pseudomonadati</taxon>
        <taxon>Pseudomonadota</taxon>
        <taxon>Alphaproteobacteria</taxon>
        <taxon>Acetobacterales</taxon>
        <taxon>Acetobacteraceae</taxon>
        <taxon>Craurococcus</taxon>
    </lineage>
</organism>
<keyword evidence="3" id="KW-1185">Reference proteome</keyword>
<accession>A0ABN1F3G0</accession>
<evidence type="ECO:0000256" key="1">
    <source>
        <dbReference type="SAM" id="SignalP"/>
    </source>
</evidence>
<evidence type="ECO:0000313" key="2">
    <source>
        <dbReference type="EMBL" id="GAA0580700.1"/>
    </source>
</evidence>
<sequence>MKRRVLLCSWALAAAAGCATGPTLEQRLLPFVGRGEGDLVATLGVPERTYEVEGRKFLTFEEQRSYVVAGAPSPYFGYYGRFGPSFAPPGYIVRTCEITFAVRQGRVESYTYRGDGCR</sequence>
<comment type="caution">
    <text evidence="2">The sequence shown here is derived from an EMBL/GenBank/DDBJ whole genome shotgun (WGS) entry which is preliminary data.</text>
</comment>
<reference evidence="2 3" key="1">
    <citation type="journal article" date="2019" name="Int. J. Syst. Evol. Microbiol.">
        <title>The Global Catalogue of Microorganisms (GCM) 10K type strain sequencing project: providing services to taxonomists for standard genome sequencing and annotation.</title>
        <authorList>
            <consortium name="The Broad Institute Genomics Platform"/>
            <consortium name="The Broad Institute Genome Sequencing Center for Infectious Disease"/>
            <person name="Wu L."/>
            <person name="Ma J."/>
        </authorList>
    </citation>
    <scope>NUCLEOTIDE SEQUENCE [LARGE SCALE GENOMIC DNA]</scope>
    <source>
        <strain evidence="2 3">JCM 9933</strain>
    </source>
</reference>
<name>A0ABN1F3G0_9PROT</name>
<feature type="chain" id="PRO_5046058811" evidence="1">
    <location>
        <begin position="20"/>
        <end position="118"/>
    </location>
</feature>
<evidence type="ECO:0000313" key="3">
    <source>
        <dbReference type="Proteomes" id="UP001501588"/>
    </source>
</evidence>
<gene>
    <name evidence="2" type="ORF">GCM10009416_18950</name>
</gene>
<proteinExistence type="predicted"/>
<keyword evidence="1" id="KW-0732">Signal</keyword>
<dbReference type="RefSeq" id="WP_343894996.1">
    <property type="nucleotide sequence ID" value="NZ_BAAAFZ010000021.1"/>
</dbReference>
<dbReference type="Proteomes" id="UP001501588">
    <property type="component" value="Unassembled WGS sequence"/>
</dbReference>